<keyword evidence="7" id="KW-1185">Reference proteome</keyword>
<comment type="similarity">
    <text evidence="2">Belongs to the RRP1 family.</text>
</comment>
<dbReference type="RefSeq" id="XP_047755622.1">
    <property type="nucleotide sequence ID" value="XM_047899339.1"/>
</dbReference>
<name>A0A9Q8L5I2_PASFU</name>
<evidence type="ECO:0000313" key="7">
    <source>
        <dbReference type="Proteomes" id="UP000756132"/>
    </source>
</evidence>
<accession>A0A9Q8L5I2</accession>
<dbReference type="GO" id="GO:0030688">
    <property type="term" value="C:preribosome, small subunit precursor"/>
    <property type="evidence" value="ECO:0007669"/>
    <property type="project" value="InterPro"/>
</dbReference>
<comment type="subcellular location">
    <subcellularLocation>
        <location evidence="1">Nucleus</location>
    </subcellularLocation>
</comment>
<dbReference type="AlphaFoldDB" id="A0A9Q8L5I2"/>
<evidence type="ECO:0000256" key="4">
    <source>
        <dbReference type="ARBA" id="ARBA00023242"/>
    </source>
</evidence>
<evidence type="ECO:0000313" key="6">
    <source>
        <dbReference type="EMBL" id="UJO11256.1"/>
    </source>
</evidence>
<evidence type="ECO:0000256" key="3">
    <source>
        <dbReference type="ARBA" id="ARBA00022552"/>
    </source>
</evidence>
<dbReference type="GO" id="GO:0005634">
    <property type="term" value="C:nucleus"/>
    <property type="evidence" value="ECO:0007669"/>
    <property type="project" value="UniProtKB-SubCell"/>
</dbReference>
<dbReference type="EMBL" id="CP090163">
    <property type="protein sequence ID" value="UJO11256.1"/>
    <property type="molecule type" value="Genomic_DNA"/>
</dbReference>
<dbReference type="Proteomes" id="UP000756132">
    <property type="component" value="Chromosome 1"/>
</dbReference>
<evidence type="ECO:0000256" key="2">
    <source>
        <dbReference type="ARBA" id="ARBA00006374"/>
    </source>
</evidence>
<dbReference type="OMA" id="AMWFSDR"/>
<evidence type="ECO:0000256" key="5">
    <source>
        <dbReference type="SAM" id="MobiDB-lite"/>
    </source>
</evidence>
<dbReference type="PANTHER" id="PTHR13026:SF0">
    <property type="entry name" value="RIBOSOMAL RNA PROCESSING 1B"/>
    <property type="match status" value="1"/>
</dbReference>
<dbReference type="InterPro" id="IPR010301">
    <property type="entry name" value="RRP1"/>
</dbReference>
<feature type="region of interest" description="Disordered" evidence="5">
    <location>
        <begin position="224"/>
        <end position="254"/>
    </location>
</feature>
<dbReference type="OrthoDB" id="2019504at2759"/>
<feature type="compositionally biased region" description="Acidic residues" evidence="5">
    <location>
        <begin position="232"/>
        <end position="254"/>
    </location>
</feature>
<sequence length="254" mass="29006">MAVTNRTAAQASTSNNPFIKNLASSNRTTRDQALESLRTYLTRPQTFTPLDLLKLWKGLYYSMFMSDKPRNQQRLARDLADLTDCFTTFSAKISWMGAFWTTMSREWKGIDSLRMDKYLYLIRCYVNRGFEVCKKGKWEVEVVEEYGEMMSADGGPLSARDAKVPVGLRLHVLDVWVDELGKVDVERAAPLGKVMEPVRKLSKDSLVKSVRVRAREQIEDEGLVDGQAWAEPIEEDEEHEEEAEDNGEFGGFDD</sequence>
<evidence type="ECO:0000256" key="1">
    <source>
        <dbReference type="ARBA" id="ARBA00004123"/>
    </source>
</evidence>
<dbReference type="GO" id="GO:0006364">
    <property type="term" value="P:rRNA processing"/>
    <property type="evidence" value="ECO:0007669"/>
    <property type="project" value="UniProtKB-KW"/>
</dbReference>
<reference evidence="6" key="1">
    <citation type="submission" date="2021-12" db="EMBL/GenBank/DDBJ databases">
        <authorList>
            <person name="Zaccaron A."/>
            <person name="Stergiopoulos I."/>
        </authorList>
    </citation>
    <scope>NUCLEOTIDE SEQUENCE</scope>
    <source>
        <strain evidence="6">Race5_Kim</strain>
    </source>
</reference>
<dbReference type="GeneID" id="71980069"/>
<dbReference type="KEGG" id="ffu:CLAFUR5_00191"/>
<keyword evidence="4" id="KW-0539">Nucleus</keyword>
<organism evidence="6 7">
    <name type="scientific">Passalora fulva</name>
    <name type="common">Tomato leaf mold</name>
    <name type="synonym">Cladosporium fulvum</name>
    <dbReference type="NCBI Taxonomy" id="5499"/>
    <lineage>
        <taxon>Eukaryota</taxon>
        <taxon>Fungi</taxon>
        <taxon>Dikarya</taxon>
        <taxon>Ascomycota</taxon>
        <taxon>Pezizomycotina</taxon>
        <taxon>Dothideomycetes</taxon>
        <taxon>Dothideomycetidae</taxon>
        <taxon>Mycosphaerellales</taxon>
        <taxon>Mycosphaerellaceae</taxon>
        <taxon>Fulvia</taxon>
    </lineage>
</organism>
<dbReference type="Pfam" id="PF05997">
    <property type="entry name" value="Nop52"/>
    <property type="match status" value="1"/>
</dbReference>
<gene>
    <name evidence="6" type="ORF">CLAFUR5_00191</name>
</gene>
<proteinExistence type="inferred from homology"/>
<protein>
    <submittedName>
        <fullName evidence="6">Ribosomal RNA-processing protein 1</fullName>
    </submittedName>
</protein>
<keyword evidence="3" id="KW-0698">rRNA processing</keyword>
<reference evidence="6" key="2">
    <citation type="journal article" date="2022" name="Microb. Genom.">
        <title>A chromosome-scale genome assembly of the tomato pathogen Cladosporium fulvum reveals a compartmentalized genome architecture and the presence of a dispensable chromosome.</title>
        <authorList>
            <person name="Zaccaron A.Z."/>
            <person name="Chen L.H."/>
            <person name="Samaras A."/>
            <person name="Stergiopoulos I."/>
        </authorList>
    </citation>
    <scope>NUCLEOTIDE SEQUENCE</scope>
    <source>
        <strain evidence="6">Race5_Kim</strain>
    </source>
</reference>
<dbReference type="PANTHER" id="PTHR13026">
    <property type="entry name" value="NNP-1 PROTEIN NOVEL NUCLEAR PROTEIN 1 NOP52"/>
    <property type="match status" value="1"/>
</dbReference>